<protein>
    <recommendedName>
        <fullName evidence="3">Phage protein</fullName>
    </recommendedName>
</protein>
<evidence type="ECO:0008006" key="3">
    <source>
        <dbReference type="Google" id="ProtNLM"/>
    </source>
</evidence>
<comment type="caution">
    <text evidence="1">The sequence shown here is derived from an EMBL/GenBank/DDBJ whole genome shotgun (WGS) entry which is preliminary data.</text>
</comment>
<dbReference type="Proteomes" id="UP000014060">
    <property type="component" value="Unassembled WGS sequence"/>
</dbReference>
<organism evidence="1 2">
    <name type="scientific">Bacillus cereus TIAC219</name>
    <dbReference type="NCBI Taxonomy" id="718222"/>
    <lineage>
        <taxon>Bacteria</taxon>
        <taxon>Bacillati</taxon>
        <taxon>Bacillota</taxon>
        <taxon>Bacilli</taxon>
        <taxon>Bacillales</taxon>
        <taxon>Bacillaceae</taxon>
        <taxon>Bacillus</taxon>
        <taxon>Bacillus cereus group</taxon>
    </lineage>
</organism>
<sequence length="71" mass="8273">MREYAINRILGERDVVKRTFVADEFGLRPITLKDTIVVFEIGAPNNTQLINKRFPTKQWHEIKKRGFVTVG</sequence>
<dbReference type="RefSeq" id="WP_001209542.1">
    <property type="nucleotide sequence ID" value="NZ_KB976014.1"/>
</dbReference>
<proteinExistence type="predicted"/>
<evidence type="ECO:0000313" key="2">
    <source>
        <dbReference type="Proteomes" id="UP000014060"/>
    </source>
</evidence>
<reference evidence="1 2" key="1">
    <citation type="submission" date="2013-01" db="EMBL/GenBank/DDBJ databases">
        <title>The Genome Sequence of Bacillus cereus TIAC219.</title>
        <authorList>
            <consortium name="The Broad Institute Genome Sequencing Platform"/>
            <consortium name="The Broad Institute Genome Sequencing Center for Infectious Disease"/>
            <person name="Feldgarden M."/>
            <person name="Van der Auwera G.A."/>
            <person name="Mahillon J."/>
            <person name="Duprez V."/>
            <person name="Timmery S."/>
            <person name="Mattelet C."/>
            <person name="Dierick K."/>
            <person name="Sun M."/>
            <person name="Yu Z."/>
            <person name="Zhu L."/>
            <person name="Hu X."/>
            <person name="Shank E.B."/>
            <person name="Swiecicka I."/>
            <person name="Hansen B.M."/>
            <person name="Andrup L."/>
            <person name="Walker B."/>
            <person name="Young S.K."/>
            <person name="Zeng Q."/>
            <person name="Gargeya S."/>
            <person name="Fitzgerald M."/>
            <person name="Haas B."/>
            <person name="Abouelleil A."/>
            <person name="Alvarado L."/>
            <person name="Arachchi H.M."/>
            <person name="Berlin A.M."/>
            <person name="Chapman S.B."/>
            <person name="Dewar J."/>
            <person name="Goldberg J."/>
            <person name="Griggs A."/>
            <person name="Gujja S."/>
            <person name="Hansen M."/>
            <person name="Howarth C."/>
            <person name="Imamovic A."/>
            <person name="Larimer J."/>
            <person name="McCowan C."/>
            <person name="Murphy C."/>
            <person name="Neiman D."/>
            <person name="Pearson M."/>
            <person name="Priest M."/>
            <person name="Roberts A."/>
            <person name="Saif S."/>
            <person name="Shea T."/>
            <person name="Sisk P."/>
            <person name="Sykes S."/>
            <person name="Wortman J."/>
            <person name="Nusbaum C."/>
            <person name="Birren B."/>
        </authorList>
    </citation>
    <scope>NUCLEOTIDE SEQUENCE [LARGE SCALE GENOMIC DNA]</scope>
    <source>
        <strain evidence="1 2">TIAC219</strain>
    </source>
</reference>
<evidence type="ECO:0000313" key="1">
    <source>
        <dbReference type="EMBL" id="EOQ57867.1"/>
    </source>
</evidence>
<gene>
    <name evidence="1" type="ORF">IAY_06219</name>
</gene>
<name>A0ABC9SQJ7_BACCE</name>
<accession>A0ABC9SQJ7</accession>
<dbReference type="EMBL" id="AHCJ01000083">
    <property type="protein sequence ID" value="EOQ57867.1"/>
    <property type="molecule type" value="Genomic_DNA"/>
</dbReference>
<dbReference type="AlphaFoldDB" id="A0ABC9SQJ7"/>